<evidence type="ECO:0000313" key="3">
    <source>
        <dbReference type="Proteomes" id="UP001595814"/>
    </source>
</evidence>
<accession>A0ABV8JMS1</accession>
<evidence type="ECO:0000313" key="2">
    <source>
        <dbReference type="EMBL" id="MFC4095859.1"/>
    </source>
</evidence>
<dbReference type="SUPFAM" id="SSF48452">
    <property type="entry name" value="TPR-like"/>
    <property type="match status" value="1"/>
</dbReference>
<reference evidence="3" key="1">
    <citation type="journal article" date="2019" name="Int. J. Syst. Evol. Microbiol.">
        <title>The Global Catalogue of Microorganisms (GCM) 10K type strain sequencing project: providing services to taxonomists for standard genome sequencing and annotation.</title>
        <authorList>
            <consortium name="The Broad Institute Genomics Platform"/>
            <consortium name="The Broad Institute Genome Sequencing Center for Infectious Disease"/>
            <person name="Wu L."/>
            <person name="Ma J."/>
        </authorList>
    </citation>
    <scope>NUCLEOTIDE SEQUENCE [LARGE SCALE GENOMIC DNA]</scope>
    <source>
        <strain evidence="3">CECT 7477</strain>
    </source>
</reference>
<organism evidence="2 3">
    <name type="scientific">Euzebyella saccharophila</name>
    <dbReference type="NCBI Taxonomy" id="679664"/>
    <lineage>
        <taxon>Bacteria</taxon>
        <taxon>Pseudomonadati</taxon>
        <taxon>Bacteroidota</taxon>
        <taxon>Flavobacteriia</taxon>
        <taxon>Flavobacteriales</taxon>
        <taxon>Flavobacteriaceae</taxon>
        <taxon>Euzebyella</taxon>
    </lineage>
</organism>
<dbReference type="InterPro" id="IPR011990">
    <property type="entry name" value="TPR-like_helical_dom_sf"/>
</dbReference>
<comment type="caution">
    <text evidence="2">The sequence shown here is derived from an EMBL/GenBank/DDBJ whole genome shotgun (WGS) entry which is preliminary data.</text>
</comment>
<protein>
    <submittedName>
        <fullName evidence="2">Tetratricopeptide repeat protein</fullName>
    </submittedName>
</protein>
<gene>
    <name evidence="2" type="ORF">ACFOUT_08235</name>
</gene>
<feature type="signal peptide" evidence="1">
    <location>
        <begin position="1"/>
        <end position="25"/>
    </location>
</feature>
<name>A0ABV8JMS1_9FLAO</name>
<dbReference type="RefSeq" id="WP_192460498.1">
    <property type="nucleotide sequence ID" value="NZ_JACYFJ010000001.1"/>
</dbReference>
<evidence type="ECO:0000256" key="1">
    <source>
        <dbReference type="SAM" id="SignalP"/>
    </source>
</evidence>
<dbReference type="Proteomes" id="UP001595814">
    <property type="component" value="Unassembled WGS sequence"/>
</dbReference>
<sequence length="317" mass="36333">MQKNRIWKTQMLAIVVLAVTSISFAQEGGEEEIDAQKSAELFLENYSDDFQEHFFEALKQKGIENYDKAINLLLECKKIDPANLVVDHELARVYLKEKQYPLAEDYAFAALSDDPENLWFANTYVETLRQQGKSFAIVKDKLPEIIQLNENLALAYFKKRDFDTALAILKETTASEFTKALSVQINDALEERKQHTVSSGFISTGNAGSRDTNSYEHYKFQIEMFLRTDNILMLDQKSEEALEMFPAQPLLYYAQGYALNRKSKPRDAIEMLETGLDYLVGDISLANKFYQELANAYNSINNSVKANMYLRKIKPGF</sequence>
<dbReference type="EMBL" id="JBHSAW010000004">
    <property type="protein sequence ID" value="MFC4095859.1"/>
    <property type="molecule type" value="Genomic_DNA"/>
</dbReference>
<proteinExistence type="predicted"/>
<dbReference type="Gene3D" id="1.25.40.10">
    <property type="entry name" value="Tetratricopeptide repeat domain"/>
    <property type="match status" value="2"/>
</dbReference>
<feature type="chain" id="PRO_5045416721" evidence="1">
    <location>
        <begin position="26"/>
        <end position="317"/>
    </location>
</feature>
<keyword evidence="1" id="KW-0732">Signal</keyword>
<keyword evidence="3" id="KW-1185">Reference proteome</keyword>